<keyword evidence="1" id="KW-0472">Membrane</keyword>
<protein>
    <submittedName>
        <fullName evidence="2">DUF6215 domain-containing protein</fullName>
    </submittedName>
</protein>
<dbReference type="Pfam" id="PF19721">
    <property type="entry name" value="DUF6215"/>
    <property type="match status" value="1"/>
</dbReference>
<gene>
    <name evidence="2" type="ORF">ACFQMG_16570</name>
</gene>
<dbReference type="Proteomes" id="UP001596435">
    <property type="component" value="Unassembled WGS sequence"/>
</dbReference>
<proteinExistence type="predicted"/>
<reference evidence="3" key="1">
    <citation type="journal article" date="2019" name="Int. J. Syst. Evol. Microbiol.">
        <title>The Global Catalogue of Microorganisms (GCM) 10K type strain sequencing project: providing services to taxonomists for standard genome sequencing and annotation.</title>
        <authorList>
            <consortium name="The Broad Institute Genomics Platform"/>
            <consortium name="The Broad Institute Genome Sequencing Center for Infectious Disease"/>
            <person name="Wu L."/>
            <person name="Ma J."/>
        </authorList>
    </citation>
    <scope>NUCLEOTIDE SEQUENCE [LARGE SCALE GENOMIC DNA]</scope>
    <source>
        <strain evidence="3">CGMCC 1.12859</strain>
    </source>
</reference>
<organism evidence="2 3">
    <name type="scientific">Kitasatospora paranensis</name>
    <dbReference type="NCBI Taxonomy" id="258053"/>
    <lineage>
        <taxon>Bacteria</taxon>
        <taxon>Bacillati</taxon>
        <taxon>Actinomycetota</taxon>
        <taxon>Actinomycetes</taxon>
        <taxon>Kitasatosporales</taxon>
        <taxon>Streptomycetaceae</taxon>
        <taxon>Kitasatospora</taxon>
    </lineage>
</organism>
<keyword evidence="3" id="KW-1185">Reference proteome</keyword>
<accession>A0ABW2FV85</accession>
<name>A0ABW2FV85_9ACTN</name>
<keyword evidence="1" id="KW-1133">Transmembrane helix</keyword>
<dbReference type="InterPro" id="IPR046187">
    <property type="entry name" value="DUF6215"/>
</dbReference>
<evidence type="ECO:0000313" key="3">
    <source>
        <dbReference type="Proteomes" id="UP001596435"/>
    </source>
</evidence>
<keyword evidence="1" id="KW-0812">Transmembrane</keyword>
<feature type="transmembrane region" description="Helical" evidence="1">
    <location>
        <begin position="20"/>
        <end position="42"/>
    </location>
</feature>
<dbReference type="EMBL" id="JBHTAJ010000028">
    <property type="protein sequence ID" value="MFC7181173.1"/>
    <property type="molecule type" value="Genomic_DNA"/>
</dbReference>
<evidence type="ECO:0000313" key="2">
    <source>
        <dbReference type="EMBL" id="MFC7181173.1"/>
    </source>
</evidence>
<sequence>MIDNDGREPATSPKGSTASVQVLAAVLLTVCAVAGVWGTRVFGGSSAPTAKPAPCNTPRADDSPEYPALCAALNRPDLPALLGMPDDHVSIAQSGGGQITFADGTKEFDASAQIQIGAVCVRISHDPHSSVEDLSFFPGLFAERTSVLGRPAATYSAGTVALLAGGAKPGTRPGGLAHHLVVAQDPHAGGDGTYEIAVWRQDDVAPDADVLLRIAEQVLPTVPGWGTAS</sequence>
<dbReference type="RefSeq" id="WP_345704221.1">
    <property type="nucleotide sequence ID" value="NZ_BAABKV010000001.1"/>
</dbReference>
<comment type="caution">
    <text evidence="2">The sequence shown here is derived from an EMBL/GenBank/DDBJ whole genome shotgun (WGS) entry which is preliminary data.</text>
</comment>
<evidence type="ECO:0000256" key="1">
    <source>
        <dbReference type="SAM" id="Phobius"/>
    </source>
</evidence>